<protein>
    <recommendedName>
        <fullName evidence="3">DUF932 domain-containing protein</fullName>
    </recommendedName>
</protein>
<sequence length="386" mass="43285">MNTSVTSASSACVAHQQGLNRVVADRVRHLVEHRAPAVQQTIQRMIVESAQLQDYLLPIGAQYRETGSTRKVLFLDDGNRLTMQMPEGRFRLHDNAVGQAAEKMNVPSRYLRELAGGTSWKRTLAARILNEHTLWSDRSRVLVRAVGDEVRGILSDSYRRLDSQRILSAFLGKALEQGAVAYDALWTDTKIYVETILPQPICIPTEFNGEVQIYMGARFSTSDFGDGAVDIRVFLLNGVCLNGMVRENVMKQIHLGGKLPDNIQLSQRTYELDTQTTVSAVNDLTSQLFGRDNIRRKALEIKAAAAKEVNFTQELERLMQKGRLLKTENEGVRKLLMNNNPDDGLAGGPTLWKLTQAITAYARETQPARQRELHELSGELLNRVNN</sequence>
<accession>A0A1Q6F2S4</accession>
<gene>
    <name evidence="1" type="ORF">BHV66_10045</name>
</gene>
<proteinExistence type="predicted"/>
<dbReference type="EMBL" id="MNQH01000044">
    <property type="protein sequence ID" value="OKY93157.1"/>
    <property type="molecule type" value="Genomic_DNA"/>
</dbReference>
<dbReference type="Proteomes" id="UP000187417">
    <property type="component" value="Unassembled WGS sequence"/>
</dbReference>
<reference evidence="1 2" key="1">
    <citation type="journal article" date="2016" name="Nat. Biotechnol.">
        <title>Measurement of bacterial replication rates in microbial communities.</title>
        <authorList>
            <person name="Brown C.T."/>
            <person name="Olm M.R."/>
            <person name="Thomas B.C."/>
            <person name="Banfield J.F."/>
        </authorList>
    </citation>
    <scope>NUCLEOTIDE SEQUENCE [LARGE SCALE GENOMIC DNA]</scope>
    <source>
        <strain evidence="1">CAG:67_53_122</strain>
    </source>
</reference>
<evidence type="ECO:0000313" key="1">
    <source>
        <dbReference type="EMBL" id="OKY93157.1"/>
    </source>
</evidence>
<organism evidence="1 2">
    <name type="scientific">Alistipes putredinis</name>
    <dbReference type="NCBI Taxonomy" id="28117"/>
    <lineage>
        <taxon>Bacteria</taxon>
        <taxon>Pseudomonadati</taxon>
        <taxon>Bacteroidota</taxon>
        <taxon>Bacteroidia</taxon>
        <taxon>Bacteroidales</taxon>
        <taxon>Rikenellaceae</taxon>
        <taxon>Alistipes</taxon>
    </lineage>
</organism>
<comment type="caution">
    <text evidence="1">The sequence shown here is derived from an EMBL/GenBank/DDBJ whole genome shotgun (WGS) entry which is preliminary data.</text>
</comment>
<dbReference type="RefSeq" id="WP_278339534.1">
    <property type="nucleotide sequence ID" value="NZ_DBFNAT010000080.1"/>
</dbReference>
<dbReference type="AlphaFoldDB" id="A0A1Q6F2S4"/>
<evidence type="ECO:0008006" key="3">
    <source>
        <dbReference type="Google" id="ProtNLM"/>
    </source>
</evidence>
<name>A0A1Q6F2S4_9BACT</name>
<evidence type="ECO:0000313" key="2">
    <source>
        <dbReference type="Proteomes" id="UP000187417"/>
    </source>
</evidence>
<dbReference type="STRING" id="28117.BHV66_10045"/>